<feature type="region of interest" description="Disordered" evidence="2">
    <location>
        <begin position="174"/>
        <end position="205"/>
    </location>
</feature>
<feature type="region of interest" description="Disordered" evidence="2">
    <location>
        <begin position="24"/>
        <end position="79"/>
    </location>
</feature>
<dbReference type="Pfam" id="PF21518">
    <property type="entry name" value="Sas-5-like_implico"/>
    <property type="match status" value="1"/>
</dbReference>
<feature type="region of interest" description="Disordered" evidence="2">
    <location>
        <begin position="96"/>
        <end position="127"/>
    </location>
</feature>
<dbReference type="GO" id="GO:0007099">
    <property type="term" value="P:centriole replication"/>
    <property type="evidence" value="ECO:0007669"/>
    <property type="project" value="EnsemblMetazoa"/>
</dbReference>
<feature type="compositionally biased region" description="Basic and acidic residues" evidence="2">
    <location>
        <begin position="116"/>
        <end position="127"/>
    </location>
</feature>
<dbReference type="OMA" id="EDWRDVM"/>
<feature type="domain" description="Spindle assembly abnormal protein 5 implico" evidence="3">
    <location>
        <begin position="204"/>
        <end position="247"/>
    </location>
</feature>
<evidence type="ECO:0000256" key="2">
    <source>
        <dbReference type="SAM" id="MobiDB-lite"/>
    </source>
</evidence>
<protein>
    <recommendedName>
        <fullName evidence="3">Spindle assembly abnormal protein 5 implico domain-containing protein</fullName>
    </recommendedName>
</protein>
<proteinExistence type="predicted"/>
<accession>A0AAE9A572</accession>
<dbReference type="GO" id="GO:0005814">
    <property type="term" value="C:centriole"/>
    <property type="evidence" value="ECO:0007669"/>
    <property type="project" value="EnsemblMetazoa"/>
</dbReference>
<feature type="region of interest" description="Disordered" evidence="2">
    <location>
        <begin position="355"/>
        <end position="403"/>
    </location>
</feature>
<name>A0AAE9A572_CAEBR</name>
<dbReference type="Proteomes" id="UP000827892">
    <property type="component" value="Chromosome V"/>
</dbReference>
<dbReference type="InterPro" id="IPR048594">
    <property type="entry name" value="Sas-5-like_implico"/>
</dbReference>
<organism evidence="4 5">
    <name type="scientific">Caenorhabditis briggsae</name>
    <dbReference type="NCBI Taxonomy" id="6238"/>
    <lineage>
        <taxon>Eukaryota</taxon>
        <taxon>Metazoa</taxon>
        <taxon>Ecdysozoa</taxon>
        <taxon>Nematoda</taxon>
        <taxon>Chromadorea</taxon>
        <taxon>Rhabditida</taxon>
        <taxon>Rhabditina</taxon>
        <taxon>Rhabditomorpha</taxon>
        <taxon>Rhabditoidea</taxon>
        <taxon>Rhabditidae</taxon>
        <taxon>Peloderinae</taxon>
        <taxon>Caenorhabditis</taxon>
    </lineage>
</organism>
<reference evidence="4 5" key="1">
    <citation type="submission" date="2022-02" db="EMBL/GenBank/DDBJ databases">
        <title>Chromosome-level reference genomes for two strains of Caenorhabditis briggsae: an improved platform for comparative genomics.</title>
        <authorList>
            <person name="Stevens L."/>
            <person name="Andersen E.C."/>
        </authorList>
    </citation>
    <scope>NUCLEOTIDE SEQUENCE [LARGE SCALE GENOMIC DNA]</scope>
    <source>
        <strain evidence="4">QX1410_ONT</strain>
        <tissue evidence="4">Whole-organism</tissue>
    </source>
</reference>
<dbReference type="KEGG" id="cbr:CBG_23306"/>
<evidence type="ECO:0000259" key="3">
    <source>
        <dbReference type="Pfam" id="PF21518"/>
    </source>
</evidence>
<feature type="coiled-coil region" evidence="1">
    <location>
        <begin position="131"/>
        <end position="162"/>
    </location>
</feature>
<feature type="compositionally biased region" description="Basic and acidic residues" evidence="2">
    <location>
        <begin position="305"/>
        <end position="321"/>
    </location>
</feature>
<dbReference type="EMBL" id="CP090895">
    <property type="protein sequence ID" value="ULT88996.1"/>
    <property type="molecule type" value="Genomic_DNA"/>
</dbReference>
<dbReference type="AlphaFoldDB" id="A0AAE9A572"/>
<feature type="compositionally biased region" description="Acidic residues" evidence="2">
    <location>
        <begin position="360"/>
        <end position="369"/>
    </location>
</feature>
<dbReference type="SMR" id="A0AAE9A572"/>
<feature type="compositionally biased region" description="Basic and acidic residues" evidence="2">
    <location>
        <begin position="379"/>
        <end position="403"/>
    </location>
</feature>
<evidence type="ECO:0000313" key="5">
    <source>
        <dbReference type="Proteomes" id="UP000827892"/>
    </source>
</evidence>
<feature type="region of interest" description="Disordered" evidence="2">
    <location>
        <begin position="255"/>
        <end position="276"/>
    </location>
</feature>
<sequence>MSNYDRVPCSIAIPNQQVEIQQQPRVFEDQESPVKTKVQQPPPEQVRVPPTVIGATATAKKKSCLSTTSSRKEPPAHPALRRKTVAFGRTVNVSQTVEGTSRHTKKAIASPSQNHRMTEENQEENWRDVMKNEFEVMRKEMQEEATKKQEELNAQNLNKMQEMMSQFFQQITVAKPSAEESQDREKENWYEQSRHARQQKPANKIAKAREIIKREGSIPPEALPILEQRIRTDPMFRQQIDNVLADAECDANRAAYSPLPPLSPPSGRYANGSSGNPALMRETLTVERSIRYDNGLSSIDSRQWTSERNDNRTHDNYRPYEPDPQLQSMYQKGQSVSYYPSEAVGKAHRNNRLEYHVEEVPEYEEEETEVGGRGRGRKYHEPMETESAAERERRIREKYSRRK</sequence>
<feature type="region of interest" description="Disordered" evidence="2">
    <location>
        <begin position="302"/>
        <end position="325"/>
    </location>
</feature>
<evidence type="ECO:0000313" key="4">
    <source>
        <dbReference type="EMBL" id="ULT88996.1"/>
    </source>
</evidence>
<evidence type="ECO:0000256" key="1">
    <source>
        <dbReference type="SAM" id="Coils"/>
    </source>
</evidence>
<feature type="compositionally biased region" description="Basic and acidic residues" evidence="2">
    <location>
        <begin position="177"/>
        <end position="194"/>
    </location>
</feature>
<keyword evidence="1" id="KW-0175">Coiled coil</keyword>
<dbReference type="GO" id="GO:0005737">
    <property type="term" value="C:cytoplasm"/>
    <property type="evidence" value="ECO:0007669"/>
    <property type="project" value="EnsemblMetazoa"/>
</dbReference>
<gene>
    <name evidence="4" type="ORF">L3Y34_007882</name>
</gene>